<dbReference type="GO" id="GO:0042777">
    <property type="term" value="P:proton motive force-driven plasma membrane ATP synthesis"/>
    <property type="evidence" value="ECO:0007669"/>
    <property type="project" value="TreeGrafter"/>
</dbReference>
<dbReference type="Proteomes" id="UP000321574">
    <property type="component" value="Unassembled WGS sequence"/>
</dbReference>
<feature type="transmembrane region" description="Helical" evidence="11">
    <location>
        <begin position="183"/>
        <end position="208"/>
    </location>
</feature>
<keyword evidence="4 11" id="KW-0138">CF(0)</keyword>
<proteinExistence type="inferred from homology"/>
<evidence type="ECO:0000313" key="13">
    <source>
        <dbReference type="EMBL" id="TXL66631.1"/>
    </source>
</evidence>
<keyword evidence="14" id="KW-1185">Reference proteome</keyword>
<dbReference type="SUPFAM" id="SSF81336">
    <property type="entry name" value="F1F0 ATP synthase subunit A"/>
    <property type="match status" value="1"/>
</dbReference>
<gene>
    <name evidence="11 13" type="primary">atpB</name>
    <name evidence="13" type="ORF">FHP05_04395</name>
</gene>
<keyword evidence="6 11" id="KW-0375">Hydrogen ion transport</keyword>
<evidence type="ECO:0000256" key="7">
    <source>
        <dbReference type="ARBA" id="ARBA00022989"/>
    </source>
</evidence>
<dbReference type="GO" id="GO:0045259">
    <property type="term" value="C:proton-transporting ATP synthase complex"/>
    <property type="evidence" value="ECO:0007669"/>
    <property type="project" value="UniProtKB-KW"/>
</dbReference>
<dbReference type="InterPro" id="IPR000568">
    <property type="entry name" value="ATP_synth_F0_asu"/>
</dbReference>
<dbReference type="NCBIfam" id="TIGR01131">
    <property type="entry name" value="ATP_synt_6_or_A"/>
    <property type="match status" value="1"/>
</dbReference>
<dbReference type="HAMAP" id="MF_01393">
    <property type="entry name" value="ATP_synth_a_bact"/>
    <property type="match status" value="1"/>
</dbReference>
<keyword evidence="9 11" id="KW-0472">Membrane</keyword>
<comment type="similarity">
    <text evidence="2 11 12">Belongs to the ATPase A chain family.</text>
</comment>
<dbReference type="InterPro" id="IPR045082">
    <property type="entry name" value="ATP_syn_F0_a_bact/chloroplast"/>
</dbReference>
<dbReference type="NCBIfam" id="NF004479">
    <property type="entry name" value="PRK05815.1-4"/>
    <property type="match status" value="1"/>
</dbReference>
<dbReference type="PRINTS" id="PR00123">
    <property type="entry name" value="ATPASEA"/>
</dbReference>
<evidence type="ECO:0000256" key="2">
    <source>
        <dbReference type="ARBA" id="ARBA00006810"/>
    </source>
</evidence>
<dbReference type="RefSeq" id="WP_147666031.1">
    <property type="nucleotide sequence ID" value="NZ_VDUW01000002.1"/>
</dbReference>
<comment type="function">
    <text evidence="11 12">Key component of the proton channel; it plays a direct role in the translocation of protons across the membrane.</text>
</comment>
<feature type="transmembrane region" description="Helical" evidence="11">
    <location>
        <begin position="214"/>
        <end position="232"/>
    </location>
</feature>
<dbReference type="InterPro" id="IPR023011">
    <property type="entry name" value="ATP_synth_F0_asu_AS"/>
</dbReference>
<dbReference type="GO" id="GO:0046933">
    <property type="term" value="F:proton-transporting ATP synthase activity, rotational mechanism"/>
    <property type="evidence" value="ECO:0007669"/>
    <property type="project" value="UniProtKB-UniRule"/>
</dbReference>
<feature type="transmembrane region" description="Helical" evidence="11">
    <location>
        <begin position="117"/>
        <end position="136"/>
    </location>
</feature>
<organism evidence="13 14">
    <name type="scientific">Cerasibacillus terrae</name>
    <dbReference type="NCBI Taxonomy" id="2498845"/>
    <lineage>
        <taxon>Bacteria</taxon>
        <taxon>Bacillati</taxon>
        <taxon>Bacillota</taxon>
        <taxon>Bacilli</taxon>
        <taxon>Bacillales</taxon>
        <taxon>Bacillaceae</taxon>
        <taxon>Cerasibacillus</taxon>
    </lineage>
</organism>
<keyword evidence="3 11" id="KW-0813">Transport</keyword>
<sequence length="240" mass="26621">METKAPIVENLFGIPWLSVNLSNILMITLVSIIVFVFCVVASRNLQMKPTGLQNFMEWFIEFIKGMINDTMDWKTGKIFLPLGLTLFLFILVSNLIGHVMVIVVDDVSWWGAPTADAGVTLTLAMMVILLSHYYGIKIRGLKGYGKKFIEPVPFMLPFKIVEEFTNTLTLGLRLFGNMFAGGMLTALIIGIGAKGIGGSLMAGVPMLVWSGYELFIAGIQAFIFTLLTMLYISHKVEESH</sequence>
<feature type="transmembrane region" description="Helical" evidence="11">
    <location>
        <begin position="20"/>
        <end position="41"/>
    </location>
</feature>
<dbReference type="GO" id="GO:0005886">
    <property type="term" value="C:plasma membrane"/>
    <property type="evidence" value="ECO:0007669"/>
    <property type="project" value="UniProtKB-SubCell"/>
</dbReference>
<dbReference type="OrthoDB" id="9789241at2"/>
<evidence type="ECO:0000256" key="4">
    <source>
        <dbReference type="ARBA" id="ARBA00022547"/>
    </source>
</evidence>
<dbReference type="PANTHER" id="PTHR42823:SF3">
    <property type="entry name" value="ATP SYNTHASE SUBUNIT A, CHLOROPLASTIC"/>
    <property type="match status" value="1"/>
</dbReference>
<keyword evidence="10 11" id="KW-0066">ATP synthesis</keyword>
<evidence type="ECO:0000256" key="9">
    <source>
        <dbReference type="ARBA" id="ARBA00023136"/>
    </source>
</evidence>
<accession>A0A5C8NZS8</accession>
<dbReference type="PROSITE" id="PS00449">
    <property type="entry name" value="ATPASE_A"/>
    <property type="match status" value="1"/>
</dbReference>
<dbReference type="PANTHER" id="PTHR42823">
    <property type="entry name" value="ATP SYNTHASE SUBUNIT A, CHLOROPLASTIC"/>
    <property type="match status" value="1"/>
</dbReference>
<evidence type="ECO:0000256" key="8">
    <source>
        <dbReference type="ARBA" id="ARBA00023065"/>
    </source>
</evidence>
<keyword evidence="7 11" id="KW-1133">Transmembrane helix</keyword>
<evidence type="ECO:0000256" key="6">
    <source>
        <dbReference type="ARBA" id="ARBA00022781"/>
    </source>
</evidence>
<protein>
    <recommendedName>
        <fullName evidence="11 12">ATP synthase subunit a</fullName>
    </recommendedName>
    <alternativeName>
        <fullName evidence="11">ATP synthase F0 sector subunit a</fullName>
    </alternativeName>
    <alternativeName>
        <fullName evidence="11">F-ATPase subunit 6</fullName>
    </alternativeName>
</protein>
<keyword evidence="11" id="KW-1003">Cell membrane</keyword>
<evidence type="ECO:0000256" key="12">
    <source>
        <dbReference type="RuleBase" id="RU000483"/>
    </source>
</evidence>
<comment type="caution">
    <text evidence="13">The sequence shown here is derived from an EMBL/GenBank/DDBJ whole genome shotgun (WGS) entry which is preliminary data.</text>
</comment>
<dbReference type="CDD" id="cd00310">
    <property type="entry name" value="ATP-synt_Fo_a_6"/>
    <property type="match status" value="1"/>
</dbReference>
<feature type="transmembrane region" description="Helical" evidence="11">
    <location>
        <begin position="78"/>
        <end position="97"/>
    </location>
</feature>
<comment type="subcellular location">
    <subcellularLocation>
        <location evidence="11 12">Cell membrane</location>
        <topology evidence="11 12">Multi-pass membrane protein</topology>
    </subcellularLocation>
    <subcellularLocation>
        <location evidence="1">Membrane</location>
        <topology evidence="1">Multi-pass membrane protein</topology>
    </subcellularLocation>
</comment>
<name>A0A5C8NZS8_9BACI</name>
<dbReference type="Gene3D" id="1.20.120.220">
    <property type="entry name" value="ATP synthase, F0 complex, subunit A"/>
    <property type="match status" value="1"/>
</dbReference>
<dbReference type="Pfam" id="PF00119">
    <property type="entry name" value="ATP-synt_A"/>
    <property type="match status" value="1"/>
</dbReference>
<evidence type="ECO:0000256" key="10">
    <source>
        <dbReference type="ARBA" id="ARBA00023310"/>
    </source>
</evidence>
<keyword evidence="8 11" id="KW-0406">Ion transport</keyword>
<evidence type="ECO:0000256" key="11">
    <source>
        <dbReference type="HAMAP-Rule" id="MF_01393"/>
    </source>
</evidence>
<dbReference type="InterPro" id="IPR035908">
    <property type="entry name" value="F0_ATP_A_sf"/>
</dbReference>
<reference evidence="13 14" key="1">
    <citation type="submission" date="2019-06" db="EMBL/GenBank/DDBJ databases">
        <title>Cerasibacillus sp. nov., isolated from maize field.</title>
        <authorList>
            <person name="Lin S.-Y."/>
            <person name="Tsai C.-F."/>
            <person name="Young C.-C."/>
        </authorList>
    </citation>
    <scope>NUCLEOTIDE SEQUENCE [LARGE SCALE GENOMIC DNA]</scope>
    <source>
        <strain evidence="13 14">CC-CFT480</strain>
    </source>
</reference>
<evidence type="ECO:0000313" key="14">
    <source>
        <dbReference type="Proteomes" id="UP000321574"/>
    </source>
</evidence>
<evidence type="ECO:0000256" key="1">
    <source>
        <dbReference type="ARBA" id="ARBA00004141"/>
    </source>
</evidence>
<keyword evidence="5 11" id="KW-0812">Transmembrane</keyword>
<dbReference type="AlphaFoldDB" id="A0A5C8NZS8"/>
<dbReference type="EMBL" id="VDUW01000002">
    <property type="protein sequence ID" value="TXL66631.1"/>
    <property type="molecule type" value="Genomic_DNA"/>
</dbReference>
<evidence type="ECO:0000256" key="5">
    <source>
        <dbReference type="ARBA" id="ARBA00022692"/>
    </source>
</evidence>
<evidence type="ECO:0000256" key="3">
    <source>
        <dbReference type="ARBA" id="ARBA00022448"/>
    </source>
</evidence>